<accession>A0A1G1YLU1</accession>
<name>A0A1G1YLU1_9BACT</name>
<organism evidence="1 2">
    <name type="scientific">Candidatus Buchananbacteria bacterium RIFCSPLOWO2_01_FULL_39_33</name>
    <dbReference type="NCBI Taxonomy" id="1797543"/>
    <lineage>
        <taxon>Bacteria</taxon>
        <taxon>Candidatus Buchananiibacteriota</taxon>
    </lineage>
</organism>
<dbReference type="EMBL" id="MHIM01000013">
    <property type="protein sequence ID" value="OGY52630.1"/>
    <property type="molecule type" value="Genomic_DNA"/>
</dbReference>
<dbReference type="AlphaFoldDB" id="A0A1G1YLU1"/>
<gene>
    <name evidence="1" type="ORF">A3A02_03855</name>
</gene>
<sequence length="180" mass="21051">MAQRTPIDGYTLITFAHDESLMRIYLENPLALLPFQVESLENFFKRTVFYCENGTDIDLIAQKLKDGDISIIAYFYNNNQDYDYCGIFDDVFVGLHNALSDLLNISIINKYNRLSMGYDNDDYYYDDEEEENIAYEDLDEEITRAGENQDFQIPGKYSREDLTDLGRAVDKIFEDKEEDN</sequence>
<dbReference type="Proteomes" id="UP000177376">
    <property type="component" value="Unassembled WGS sequence"/>
</dbReference>
<comment type="caution">
    <text evidence="1">The sequence shown here is derived from an EMBL/GenBank/DDBJ whole genome shotgun (WGS) entry which is preliminary data.</text>
</comment>
<reference evidence="1 2" key="1">
    <citation type="journal article" date="2016" name="Nat. Commun.">
        <title>Thousands of microbial genomes shed light on interconnected biogeochemical processes in an aquifer system.</title>
        <authorList>
            <person name="Anantharaman K."/>
            <person name="Brown C.T."/>
            <person name="Hug L.A."/>
            <person name="Sharon I."/>
            <person name="Castelle C.J."/>
            <person name="Probst A.J."/>
            <person name="Thomas B.C."/>
            <person name="Singh A."/>
            <person name="Wilkins M.J."/>
            <person name="Karaoz U."/>
            <person name="Brodie E.L."/>
            <person name="Williams K.H."/>
            <person name="Hubbard S.S."/>
            <person name="Banfield J.F."/>
        </authorList>
    </citation>
    <scope>NUCLEOTIDE SEQUENCE [LARGE SCALE GENOMIC DNA]</scope>
</reference>
<protein>
    <submittedName>
        <fullName evidence="1">Uncharacterized protein</fullName>
    </submittedName>
</protein>
<evidence type="ECO:0000313" key="1">
    <source>
        <dbReference type="EMBL" id="OGY52630.1"/>
    </source>
</evidence>
<evidence type="ECO:0000313" key="2">
    <source>
        <dbReference type="Proteomes" id="UP000177376"/>
    </source>
</evidence>
<proteinExistence type="predicted"/>